<dbReference type="Proteomes" id="UP000070188">
    <property type="component" value="Unassembled WGS sequence"/>
</dbReference>
<evidence type="ECO:0000313" key="1">
    <source>
        <dbReference type="EMBL" id="KWW98985.1"/>
    </source>
</evidence>
<evidence type="ECO:0000313" key="2">
    <source>
        <dbReference type="Proteomes" id="UP000070188"/>
    </source>
</evidence>
<dbReference type="STRING" id="1469144.LI90_615"/>
<proteinExistence type="predicted"/>
<dbReference type="RefSeq" id="WP_206743795.1">
    <property type="nucleotide sequence ID" value="NZ_LAXD01000001.1"/>
</dbReference>
<dbReference type="EMBL" id="LAXD01000001">
    <property type="protein sequence ID" value="KWW98985.1"/>
    <property type="molecule type" value="Genomic_DNA"/>
</dbReference>
<keyword evidence="2" id="KW-1185">Reference proteome</keyword>
<dbReference type="AlphaFoldDB" id="A0A132MMM7"/>
<dbReference type="PATRIC" id="fig|1469144.10.peg.715"/>
<organism evidence="1 2">
    <name type="scientific">Carbonactinospora thermoautotrophica</name>
    <dbReference type="NCBI Taxonomy" id="1469144"/>
    <lineage>
        <taxon>Bacteria</taxon>
        <taxon>Bacillati</taxon>
        <taxon>Actinomycetota</taxon>
        <taxon>Actinomycetes</taxon>
        <taxon>Kitasatosporales</taxon>
        <taxon>Carbonactinosporaceae</taxon>
        <taxon>Carbonactinospora</taxon>
    </lineage>
</organism>
<accession>A0A132MMM7</accession>
<comment type="caution">
    <text evidence="1">The sequence shown here is derived from an EMBL/GenBank/DDBJ whole genome shotgun (WGS) entry which is preliminary data.</text>
</comment>
<sequence length="52" mass="5185">MVIAVSVLVYESGDVFGTWVSYCLGCGAVVRHVSEAAANEAAAAHADACGVG</sequence>
<protein>
    <submittedName>
        <fullName evidence="1">Uncharacterized protein</fullName>
    </submittedName>
</protein>
<name>A0A132MMM7_9ACTN</name>
<gene>
    <name evidence="1" type="ORF">LI90_615</name>
</gene>
<reference evidence="2" key="1">
    <citation type="submission" date="2015-04" db="EMBL/GenBank/DDBJ databases">
        <title>Physiological reanalysis, assessment of diazotrophy, and genome sequences of multiple isolates of Streptomyces thermoautotrophicus.</title>
        <authorList>
            <person name="MacKellar D.C."/>
            <person name="Lieber L."/>
            <person name="Norman J."/>
            <person name="Bolger A."/>
            <person name="Tobin C."/>
            <person name="Murray J.W."/>
            <person name="Chang R."/>
            <person name="Ford T."/>
            <person name="Nguyen P.Q."/>
            <person name="Woodward J."/>
            <person name="Permingeat H."/>
            <person name="Joshi N.S."/>
            <person name="Silver P.A."/>
            <person name="Usadel B."/>
            <person name="Rutherford A.W."/>
            <person name="Friesen M."/>
            <person name="Prell J."/>
        </authorList>
    </citation>
    <scope>NUCLEOTIDE SEQUENCE [LARGE SCALE GENOMIC DNA]</scope>
    <source>
        <strain evidence="2">H1</strain>
    </source>
</reference>